<protein>
    <submittedName>
        <fullName evidence="3">Uncharacterized protein</fullName>
    </submittedName>
</protein>
<evidence type="ECO:0000313" key="4">
    <source>
        <dbReference type="Proteomes" id="UP001480595"/>
    </source>
</evidence>
<keyword evidence="2" id="KW-0812">Transmembrane</keyword>
<reference evidence="3 4" key="1">
    <citation type="submission" date="2023-01" db="EMBL/GenBank/DDBJ databases">
        <title>Analysis of 21 Apiospora genomes using comparative genomics revels a genus with tremendous synthesis potential of carbohydrate active enzymes and secondary metabolites.</title>
        <authorList>
            <person name="Sorensen T."/>
        </authorList>
    </citation>
    <scope>NUCLEOTIDE SEQUENCE [LARGE SCALE GENOMIC DNA]</scope>
    <source>
        <strain evidence="3 4">CBS 135458</strain>
    </source>
</reference>
<dbReference type="RefSeq" id="XP_066710133.1">
    <property type="nucleotide sequence ID" value="XM_066863985.1"/>
</dbReference>
<gene>
    <name evidence="3" type="ORF">PG994_012576</name>
</gene>
<sequence length="283" mass="30286">MLAGSDTTKIYSGSPDRLYSSCMPSSAAKYSPAVCLAPVTVMDVNRLVGEAYTKVCCQSGLSYSLDSRFKRILASTRVLDGRSVDSTDVFTYVATGTASHKPFTVQWEWDDLALFPPDVSSRRRSIASSGFRPPTATTSDGGGSSASGGDTLPASDRTATSMSSGAITGIVIGVAFAIILLTLIMRYVLHRRSKVVPGAGRAPELDGAHTATWKCWSRGAWRASLGSRSMRAEMDSGNAAKQQRAELDSRNVRAEMDDANAVKEQRAELEQWECSDGKTYGVG</sequence>
<keyword evidence="2" id="KW-0472">Membrane</keyword>
<proteinExistence type="predicted"/>
<feature type="region of interest" description="Disordered" evidence="1">
    <location>
        <begin position="124"/>
        <end position="159"/>
    </location>
</feature>
<dbReference type="Proteomes" id="UP001480595">
    <property type="component" value="Unassembled WGS sequence"/>
</dbReference>
<comment type="caution">
    <text evidence="3">The sequence shown here is derived from an EMBL/GenBank/DDBJ whole genome shotgun (WGS) entry which is preliminary data.</text>
</comment>
<evidence type="ECO:0000256" key="1">
    <source>
        <dbReference type="SAM" id="MobiDB-lite"/>
    </source>
</evidence>
<feature type="transmembrane region" description="Helical" evidence="2">
    <location>
        <begin position="165"/>
        <end position="184"/>
    </location>
</feature>
<dbReference type="EMBL" id="JAQQWL010000012">
    <property type="protein sequence ID" value="KAK8043738.1"/>
    <property type="molecule type" value="Genomic_DNA"/>
</dbReference>
<accession>A0ABR1TAU7</accession>
<dbReference type="GeneID" id="92097048"/>
<keyword evidence="2" id="KW-1133">Transmembrane helix</keyword>
<organism evidence="3 4">
    <name type="scientific">Apiospora phragmitis</name>
    <dbReference type="NCBI Taxonomy" id="2905665"/>
    <lineage>
        <taxon>Eukaryota</taxon>
        <taxon>Fungi</taxon>
        <taxon>Dikarya</taxon>
        <taxon>Ascomycota</taxon>
        <taxon>Pezizomycotina</taxon>
        <taxon>Sordariomycetes</taxon>
        <taxon>Xylariomycetidae</taxon>
        <taxon>Amphisphaeriales</taxon>
        <taxon>Apiosporaceae</taxon>
        <taxon>Apiospora</taxon>
    </lineage>
</organism>
<evidence type="ECO:0000256" key="2">
    <source>
        <dbReference type="SAM" id="Phobius"/>
    </source>
</evidence>
<evidence type="ECO:0000313" key="3">
    <source>
        <dbReference type="EMBL" id="KAK8043738.1"/>
    </source>
</evidence>
<name>A0ABR1TAU7_9PEZI</name>
<keyword evidence="4" id="KW-1185">Reference proteome</keyword>